<dbReference type="OrthoDB" id="649093at2"/>
<dbReference type="AlphaFoldDB" id="A0A4U1CGF5"/>
<dbReference type="InterPro" id="IPR012910">
    <property type="entry name" value="Plug_dom"/>
</dbReference>
<feature type="domain" description="Peptidase M56" evidence="3">
    <location>
        <begin position="125"/>
        <end position="233"/>
    </location>
</feature>
<dbReference type="CDD" id="cd07341">
    <property type="entry name" value="M56_BlaR1_MecR1_like"/>
    <property type="match status" value="1"/>
</dbReference>
<evidence type="ECO:0000256" key="1">
    <source>
        <dbReference type="PROSITE-ProRule" id="PRU01360"/>
    </source>
</evidence>
<comment type="subcellular location">
    <subcellularLocation>
        <location evidence="1">Cell outer membrane</location>
        <topology evidence="1">Multi-pass membrane protein</topology>
    </subcellularLocation>
</comment>
<dbReference type="InterPro" id="IPR008756">
    <property type="entry name" value="Peptidase_M56"/>
</dbReference>
<keyword evidence="1" id="KW-0813">Transport</keyword>
<name>A0A4U1CGF5_9SPHI</name>
<dbReference type="InterPro" id="IPR037066">
    <property type="entry name" value="Plug_dom_sf"/>
</dbReference>
<dbReference type="InterPro" id="IPR039426">
    <property type="entry name" value="TonB-dep_rcpt-like"/>
</dbReference>
<dbReference type="PANTHER" id="PTHR34978:SF3">
    <property type="entry name" value="SLR0241 PROTEIN"/>
    <property type="match status" value="1"/>
</dbReference>
<feature type="transmembrane region" description="Helical" evidence="2">
    <location>
        <begin position="218"/>
        <end position="243"/>
    </location>
</feature>
<keyword evidence="1 2" id="KW-0812">Transmembrane</keyword>
<accession>A0A4U1CGF5</accession>
<evidence type="ECO:0000259" key="3">
    <source>
        <dbReference type="Pfam" id="PF05569"/>
    </source>
</evidence>
<proteinExistence type="inferred from homology"/>
<keyword evidence="1 2" id="KW-0472">Membrane</keyword>
<sequence length="427" mass="47877">MEQLATYLLKSTLCIAVFSGIYWCFLKNETFYKFNRYFLLSGLLCAVALPFYTYTYTVSIPASPDVMSLPQQAISIEEKGSNFWLYAVLVTYVLGICFLMIRHFIGLSRIKEIISKYGYTSLEGYKLVKTPAFKTSFSVFNYIIIDSAAETSEVEKKLILEHEFAHVNQQHWIDLLVVQLFCAIHWFNPLSWLYLHLIKQNHEFLADTAVLDKGNSAAIYRAALINHSLGTPVFALASSFSHYDKLKRVKMMMKPASSSMKKLTTVILLPALSVFLWAFAEPDFIIIASQKSAETQYKPLVDTSKLTPAPKTGQHKKAANLPAVENKPAITQVGQEIAITKLPDEHEMNTVVPDTTNLIERPLPLKTINSTTQPLYILDGVEVASVNVISPNDIESITVLKNESATTNYGERGKNGVILIVSKPKKS</sequence>
<dbReference type="PROSITE" id="PS52016">
    <property type="entry name" value="TONB_DEPENDENT_REC_3"/>
    <property type="match status" value="1"/>
</dbReference>
<dbReference type="Proteomes" id="UP000307244">
    <property type="component" value="Unassembled WGS sequence"/>
</dbReference>
<dbReference type="SUPFAM" id="SSF56935">
    <property type="entry name" value="Porins"/>
    <property type="match status" value="1"/>
</dbReference>
<organism evidence="5 6">
    <name type="scientific">Pedobacter frigoris</name>
    <dbReference type="NCBI Taxonomy" id="2571272"/>
    <lineage>
        <taxon>Bacteria</taxon>
        <taxon>Pseudomonadati</taxon>
        <taxon>Bacteroidota</taxon>
        <taxon>Sphingobacteriia</taxon>
        <taxon>Sphingobacteriales</taxon>
        <taxon>Sphingobacteriaceae</taxon>
        <taxon>Pedobacter</taxon>
    </lineage>
</organism>
<keyword evidence="1" id="KW-0998">Cell outer membrane</keyword>
<comment type="caution">
    <text evidence="5">The sequence shown here is derived from an EMBL/GenBank/DDBJ whole genome shotgun (WGS) entry which is preliminary data.</text>
</comment>
<keyword evidence="2" id="KW-1133">Transmembrane helix</keyword>
<dbReference type="Gene3D" id="2.170.130.10">
    <property type="entry name" value="TonB-dependent receptor, plug domain"/>
    <property type="match status" value="1"/>
</dbReference>
<reference evidence="5 6" key="1">
    <citation type="submission" date="2019-04" db="EMBL/GenBank/DDBJ databases">
        <title>Pedobacter sp. RP-3-15 sp. nov., isolated from Arctic soil.</title>
        <authorList>
            <person name="Dahal R.H."/>
            <person name="Kim D.-U."/>
        </authorList>
    </citation>
    <scope>NUCLEOTIDE SEQUENCE [LARGE SCALE GENOMIC DNA]</scope>
    <source>
        <strain evidence="5 6">RP-3-15</strain>
    </source>
</reference>
<dbReference type="EMBL" id="SWBQ01000003">
    <property type="protein sequence ID" value="TKC06238.1"/>
    <property type="molecule type" value="Genomic_DNA"/>
</dbReference>
<dbReference type="RefSeq" id="WP_136836497.1">
    <property type="nucleotide sequence ID" value="NZ_SWBQ01000003.1"/>
</dbReference>
<feature type="transmembrane region" description="Helical" evidence="2">
    <location>
        <begin position="83"/>
        <end position="101"/>
    </location>
</feature>
<dbReference type="Pfam" id="PF05569">
    <property type="entry name" value="Peptidase_M56"/>
    <property type="match status" value="1"/>
</dbReference>
<feature type="domain" description="TonB-dependent receptor plug" evidence="4">
    <location>
        <begin position="371"/>
        <end position="417"/>
    </location>
</feature>
<keyword evidence="6" id="KW-1185">Reference proteome</keyword>
<dbReference type="InterPro" id="IPR052173">
    <property type="entry name" value="Beta-lactam_resp_regulator"/>
</dbReference>
<feature type="transmembrane region" description="Helical" evidence="2">
    <location>
        <begin position="263"/>
        <end position="280"/>
    </location>
</feature>
<feature type="transmembrane region" description="Helical" evidence="2">
    <location>
        <begin position="37"/>
        <end position="63"/>
    </location>
</feature>
<dbReference type="PANTHER" id="PTHR34978">
    <property type="entry name" value="POSSIBLE SENSOR-TRANSDUCER PROTEIN BLAR"/>
    <property type="match status" value="1"/>
</dbReference>
<evidence type="ECO:0008006" key="7">
    <source>
        <dbReference type="Google" id="ProtNLM"/>
    </source>
</evidence>
<protein>
    <recommendedName>
        <fullName evidence="7">M56 family peptidase</fullName>
    </recommendedName>
</protein>
<dbReference type="GO" id="GO:0009279">
    <property type="term" value="C:cell outer membrane"/>
    <property type="evidence" value="ECO:0007669"/>
    <property type="project" value="UniProtKB-SubCell"/>
</dbReference>
<comment type="similarity">
    <text evidence="1">Belongs to the TonB-dependent receptor family.</text>
</comment>
<feature type="transmembrane region" description="Helical" evidence="2">
    <location>
        <begin position="6"/>
        <end position="25"/>
    </location>
</feature>
<evidence type="ECO:0000313" key="5">
    <source>
        <dbReference type="EMBL" id="TKC06238.1"/>
    </source>
</evidence>
<feature type="transmembrane region" description="Helical" evidence="2">
    <location>
        <begin position="175"/>
        <end position="198"/>
    </location>
</feature>
<evidence type="ECO:0000313" key="6">
    <source>
        <dbReference type="Proteomes" id="UP000307244"/>
    </source>
</evidence>
<keyword evidence="1" id="KW-1134">Transmembrane beta strand</keyword>
<evidence type="ECO:0000256" key="2">
    <source>
        <dbReference type="SAM" id="Phobius"/>
    </source>
</evidence>
<gene>
    <name evidence="5" type="ORF">FA047_13030</name>
</gene>
<evidence type="ECO:0000259" key="4">
    <source>
        <dbReference type="Pfam" id="PF07715"/>
    </source>
</evidence>
<dbReference type="Pfam" id="PF07715">
    <property type="entry name" value="Plug"/>
    <property type="match status" value="1"/>
</dbReference>